<dbReference type="AlphaFoldDB" id="A0AAW1XA24"/>
<feature type="region of interest" description="Disordered" evidence="1">
    <location>
        <begin position="154"/>
        <end position="187"/>
    </location>
</feature>
<organism evidence="2 3">
    <name type="scientific">Rubus argutus</name>
    <name type="common">Southern blackberry</name>
    <dbReference type="NCBI Taxonomy" id="59490"/>
    <lineage>
        <taxon>Eukaryota</taxon>
        <taxon>Viridiplantae</taxon>
        <taxon>Streptophyta</taxon>
        <taxon>Embryophyta</taxon>
        <taxon>Tracheophyta</taxon>
        <taxon>Spermatophyta</taxon>
        <taxon>Magnoliopsida</taxon>
        <taxon>eudicotyledons</taxon>
        <taxon>Gunneridae</taxon>
        <taxon>Pentapetalae</taxon>
        <taxon>rosids</taxon>
        <taxon>fabids</taxon>
        <taxon>Rosales</taxon>
        <taxon>Rosaceae</taxon>
        <taxon>Rosoideae</taxon>
        <taxon>Rosoideae incertae sedis</taxon>
        <taxon>Rubus</taxon>
    </lineage>
</organism>
<keyword evidence="3" id="KW-1185">Reference proteome</keyword>
<feature type="compositionally biased region" description="Basic residues" evidence="1">
    <location>
        <begin position="156"/>
        <end position="168"/>
    </location>
</feature>
<feature type="region of interest" description="Disordered" evidence="1">
    <location>
        <begin position="1"/>
        <end position="57"/>
    </location>
</feature>
<dbReference type="Proteomes" id="UP001457282">
    <property type="component" value="Unassembled WGS sequence"/>
</dbReference>
<dbReference type="EMBL" id="JBEDUW010000004">
    <property type="protein sequence ID" value="KAK9933204.1"/>
    <property type="molecule type" value="Genomic_DNA"/>
</dbReference>
<reference evidence="2 3" key="1">
    <citation type="journal article" date="2023" name="G3 (Bethesda)">
        <title>A chromosome-length genome assembly and annotation of blackberry (Rubus argutus, cv. 'Hillquist').</title>
        <authorList>
            <person name="Bruna T."/>
            <person name="Aryal R."/>
            <person name="Dudchenko O."/>
            <person name="Sargent D.J."/>
            <person name="Mead D."/>
            <person name="Buti M."/>
            <person name="Cavallini A."/>
            <person name="Hytonen T."/>
            <person name="Andres J."/>
            <person name="Pham M."/>
            <person name="Weisz D."/>
            <person name="Mascagni F."/>
            <person name="Usai G."/>
            <person name="Natali L."/>
            <person name="Bassil N."/>
            <person name="Fernandez G.E."/>
            <person name="Lomsadze A."/>
            <person name="Armour M."/>
            <person name="Olukolu B."/>
            <person name="Poorten T."/>
            <person name="Britton C."/>
            <person name="Davik J."/>
            <person name="Ashrafi H."/>
            <person name="Aiden E.L."/>
            <person name="Borodovsky M."/>
            <person name="Worthington M."/>
        </authorList>
    </citation>
    <scope>NUCLEOTIDE SEQUENCE [LARGE SCALE GENOMIC DNA]</scope>
    <source>
        <strain evidence="2">PI 553951</strain>
    </source>
</reference>
<name>A0AAW1XA24_RUBAR</name>
<evidence type="ECO:0000313" key="2">
    <source>
        <dbReference type="EMBL" id="KAK9933204.1"/>
    </source>
</evidence>
<proteinExistence type="predicted"/>
<protein>
    <submittedName>
        <fullName evidence="2">Uncharacterized protein</fullName>
    </submittedName>
</protein>
<evidence type="ECO:0000256" key="1">
    <source>
        <dbReference type="SAM" id="MobiDB-lite"/>
    </source>
</evidence>
<gene>
    <name evidence="2" type="ORF">M0R45_020407</name>
</gene>
<comment type="caution">
    <text evidence="2">The sequence shown here is derived from an EMBL/GenBank/DDBJ whole genome shotgun (WGS) entry which is preliminary data.</text>
</comment>
<sequence length="194" mass="20798">MAPQPQNLRSPKPPQASHGSPLPISSITAQSSTHDRASQSKNRSAITPEPVHDTSLNCRSQSHALPTCIDSSLPIRHLLTATPPTTSYSRRSPLPPLLASLRAPITTNHDHHIPTVSYDQIAAPHLSPSSALPSFNGPGPCLFWAPLSIHVGSSTSRHHHRPRRHNHCRAISEAPTPNPSSTVADLSLSMAAQL</sequence>
<accession>A0AAW1XA24</accession>
<feature type="compositionally biased region" description="Polar residues" evidence="1">
    <location>
        <begin position="23"/>
        <end position="32"/>
    </location>
</feature>
<evidence type="ECO:0000313" key="3">
    <source>
        <dbReference type="Proteomes" id="UP001457282"/>
    </source>
</evidence>